<evidence type="ECO:0000256" key="1">
    <source>
        <dbReference type="ARBA" id="ARBA00001772"/>
    </source>
</evidence>
<dbReference type="FunFam" id="2.40.10.120:FF:000007">
    <property type="entry name" value="Periplasmic serine endoprotease DegP-like"/>
    <property type="match status" value="1"/>
</dbReference>
<dbReference type="InterPro" id="IPR006311">
    <property type="entry name" value="TAT_signal"/>
</dbReference>
<dbReference type="GO" id="GO:0006508">
    <property type="term" value="P:proteolysis"/>
    <property type="evidence" value="ECO:0007669"/>
    <property type="project" value="UniProtKB-KW"/>
</dbReference>
<evidence type="ECO:0000256" key="13">
    <source>
        <dbReference type="ARBA" id="ARBA00032850"/>
    </source>
</evidence>
<feature type="active site" description="Charge relay system" evidence="14">
    <location>
        <position position="157"/>
    </location>
</feature>
<comment type="subcellular location">
    <subcellularLocation>
        <location evidence="2">Periplasm</location>
    </subcellularLocation>
</comment>
<evidence type="ECO:0000256" key="11">
    <source>
        <dbReference type="ARBA" id="ARBA00022825"/>
    </source>
</evidence>
<reference evidence="18 19" key="1">
    <citation type="submission" date="2019-03" db="EMBL/GenBank/DDBJ databases">
        <title>Genomic Encyclopedia of Type Strains, Phase IV (KMG-IV): sequencing the most valuable type-strain genomes for metagenomic binning, comparative biology and taxonomic classification.</title>
        <authorList>
            <person name="Goeker M."/>
        </authorList>
    </citation>
    <scope>NUCLEOTIDE SEQUENCE [LARGE SCALE GENOMIC DNA]</scope>
    <source>
        <strain evidence="18 19">DSM 19345</strain>
    </source>
</reference>
<accession>A0A4R3M5R1</accession>
<dbReference type="PRINTS" id="PR00834">
    <property type="entry name" value="PROTEASES2C"/>
</dbReference>
<evidence type="ECO:0000256" key="8">
    <source>
        <dbReference type="ARBA" id="ARBA00022737"/>
    </source>
</evidence>
<dbReference type="AlphaFoldDB" id="A0A4R3M5R1"/>
<evidence type="ECO:0000256" key="12">
    <source>
        <dbReference type="ARBA" id="ARBA00023016"/>
    </source>
</evidence>
<evidence type="ECO:0000256" key="6">
    <source>
        <dbReference type="ARBA" id="ARBA00022670"/>
    </source>
</evidence>
<dbReference type="SUPFAM" id="SSF50156">
    <property type="entry name" value="PDZ domain-like"/>
    <property type="match status" value="2"/>
</dbReference>
<evidence type="ECO:0000259" key="17">
    <source>
        <dbReference type="PROSITE" id="PS50106"/>
    </source>
</evidence>
<dbReference type="PROSITE" id="PS51318">
    <property type="entry name" value="TAT"/>
    <property type="match status" value="1"/>
</dbReference>
<comment type="catalytic activity">
    <reaction evidence="1">
        <text>Acts on substrates that are at least partially unfolded. The cleavage site P1 residue is normally between a pair of hydrophobic residues, such as Val-|-Val.</text>
        <dbReference type="EC" id="3.4.21.107"/>
    </reaction>
</comment>
<organism evidence="18 19">
    <name type="scientific">Tepidamorphus gemmatus</name>
    <dbReference type="NCBI Taxonomy" id="747076"/>
    <lineage>
        <taxon>Bacteria</taxon>
        <taxon>Pseudomonadati</taxon>
        <taxon>Pseudomonadota</taxon>
        <taxon>Alphaproteobacteria</taxon>
        <taxon>Hyphomicrobiales</taxon>
        <taxon>Tepidamorphaceae</taxon>
        <taxon>Tepidamorphus</taxon>
    </lineage>
</organism>
<dbReference type="InterPro" id="IPR001940">
    <property type="entry name" value="Peptidase_S1C"/>
</dbReference>
<dbReference type="GO" id="GO:0042597">
    <property type="term" value="C:periplasmic space"/>
    <property type="evidence" value="ECO:0007669"/>
    <property type="project" value="UniProtKB-SubCell"/>
</dbReference>
<protein>
    <recommendedName>
        <fullName evidence="5">Probable periplasmic serine endoprotease DegP-like</fullName>
        <ecNumber evidence="4">3.4.21.107</ecNumber>
    </recommendedName>
    <alternativeName>
        <fullName evidence="13">Protease Do</fullName>
    </alternativeName>
</protein>
<keyword evidence="11" id="KW-0720">Serine protease</keyword>
<keyword evidence="8" id="KW-0677">Repeat</keyword>
<dbReference type="InterPro" id="IPR001478">
    <property type="entry name" value="PDZ"/>
</dbReference>
<proteinExistence type="inferred from homology"/>
<keyword evidence="19" id="KW-1185">Reference proteome</keyword>
<name>A0A4R3M5R1_9HYPH</name>
<evidence type="ECO:0000313" key="19">
    <source>
        <dbReference type="Proteomes" id="UP000295678"/>
    </source>
</evidence>
<feature type="binding site" evidence="15">
    <location>
        <position position="75"/>
    </location>
    <ligand>
        <name>substrate</name>
    </ligand>
</feature>
<dbReference type="InterPro" id="IPR036034">
    <property type="entry name" value="PDZ_sf"/>
</dbReference>
<dbReference type="PROSITE" id="PS50106">
    <property type="entry name" value="PDZ"/>
    <property type="match status" value="2"/>
</dbReference>
<feature type="active site" description="Charge relay system" evidence="14">
    <location>
        <position position="187"/>
    </location>
</feature>
<feature type="compositionally biased region" description="Basic and acidic residues" evidence="16">
    <location>
        <begin position="115"/>
        <end position="126"/>
    </location>
</feature>
<dbReference type="PANTHER" id="PTHR22939">
    <property type="entry name" value="SERINE PROTEASE FAMILY S1C HTRA-RELATED"/>
    <property type="match status" value="1"/>
</dbReference>
<feature type="binding site" evidence="15">
    <location>
        <position position="187"/>
    </location>
    <ligand>
        <name>substrate</name>
    </ligand>
</feature>
<evidence type="ECO:0000256" key="7">
    <source>
        <dbReference type="ARBA" id="ARBA00022729"/>
    </source>
</evidence>
<keyword evidence="7" id="KW-0732">Signal</keyword>
<feature type="active site" description="Charge relay system" evidence="14">
    <location>
        <position position="260"/>
    </location>
</feature>
<dbReference type="CDD" id="cd10839">
    <property type="entry name" value="cpPDZ1_DegP-like"/>
    <property type="match status" value="1"/>
</dbReference>
<dbReference type="SUPFAM" id="SSF50494">
    <property type="entry name" value="Trypsin-like serine proteases"/>
    <property type="match status" value="1"/>
</dbReference>
<dbReference type="Gene3D" id="2.40.10.120">
    <property type="match status" value="1"/>
</dbReference>
<evidence type="ECO:0000256" key="2">
    <source>
        <dbReference type="ARBA" id="ARBA00004418"/>
    </source>
</evidence>
<comment type="similarity">
    <text evidence="3">Belongs to the peptidase S1C family.</text>
</comment>
<dbReference type="Pfam" id="PF13365">
    <property type="entry name" value="Trypsin_2"/>
    <property type="match status" value="1"/>
</dbReference>
<sequence>MSGHSTPTSVRRLRSALLGGAAALAIVGAAAGTTILNPPVATAKDITARVQSTAPFDFADLVEAVRPAVVSVEIERPATPAAVAGGAPDMPQMPGFDDLPEDHPLRRFFHEFEQRFGENRGDRGGEQHGQPRRGPGMMGQGSGFIISEDGYVVTNNHVTSGAGKITVKSIDGKSYEATLVGSDARTDLALLKIEADGPLPYVSFAKERPRVGQWVVAVGNPFGLGGTVTAGIVSADGRDIGSGPYDDYLQIDAPVNRGNSGGPTFNINGEVIGVNTAIFSPSGGNVGIAFAIPASVAVPVIEQLKEHGMVSRGWLGVQIQPVTEDIADSLGLDTASGAIVASTLDSGPARAAGIKSGDVILSVNGQPVADARDLARKIGNLKPNAKAELGIWRDGDLRTISVDLGAQPGDPQRVAAAPALERDALAKFGLAVAPADDDNGVGVRIVEVDPDSEAARKGLQAGDVIVAAGGAEIDAPSDLAEAVRTAEEKGRKAVLFRVRSGDSERFVALALPKA</sequence>
<feature type="region of interest" description="Disordered" evidence="16">
    <location>
        <begin position="115"/>
        <end position="139"/>
    </location>
</feature>
<evidence type="ECO:0000256" key="10">
    <source>
        <dbReference type="ARBA" id="ARBA00022801"/>
    </source>
</evidence>
<evidence type="ECO:0000256" key="16">
    <source>
        <dbReference type="SAM" id="MobiDB-lite"/>
    </source>
</evidence>
<feature type="domain" description="PDZ" evidence="17">
    <location>
        <begin position="316"/>
        <end position="368"/>
    </location>
</feature>
<evidence type="ECO:0000256" key="14">
    <source>
        <dbReference type="PIRSR" id="PIRSR611782-1"/>
    </source>
</evidence>
<evidence type="ECO:0000256" key="15">
    <source>
        <dbReference type="PIRSR" id="PIRSR611782-2"/>
    </source>
</evidence>
<dbReference type="InterPro" id="IPR041489">
    <property type="entry name" value="PDZ_6"/>
</dbReference>
<dbReference type="InterPro" id="IPR011782">
    <property type="entry name" value="Pept_S1C_Do"/>
</dbReference>
<keyword evidence="9" id="KW-0574">Periplasm</keyword>
<dbReference type="Proteomes" id="UP000295678">
    <property type="component" value="Unassembled WGS sequence"/>
</dbReference>
<dbReference type="NCBIfam" id="TIGR02037">
    <property type="entry name" value="degP_htrA_DO"/>
    <property type="match status" value="1"/>
</dbReference>
<keyword evidence="10" id="KW-0378">Hydrolase</keyword>
<gene>
    <name evidence="18" type="ORF">EDC22_10816</name>
</gene>
<dbReference type="GO" id="GO:0004252">
    <property type="term" value="F:serine-type endopeptidase activity"/>
    <property type="evidence" value="ECO:0007669"/>
    <property type="project" value="InterPro"/>
</dbReference>
<feature type="domain" description="PDZ" evidence="17">
    <location>
        <begin position="417"/>
        <end position="501"/>
    </location>
</feature>
<dbReference type="Pfam" id="PF13180">
    <property type="entry name" value="PDZ_2"/>
    <property type="match status" value="1"/>
</dbReference>
<dbReference type="SMART" id="SM00228">
    <property type="entry name" value="PDZ"/>
    <property type="match status" value="2"/>
</dbReference>
<dbReference type="Pfam" id="PF17820">
    <property type="entry name" value="PDZ_6"/>
    <property type="match status" value="1"/>
</dbReference>
<dbReference type="InterPro" id="IPR009003">
    <property type="entry name" value="Peptidase_S1_PA"/>
</dbReference>
<evidence type="ECO:0000256" key="9">
    <source>
        <dbReference type="ARBA" id="ARBA00022764"/>
    </source>
</evidence>
<keyword evidence="12" id="KW-0346">Stress response</keyword>
<comment type="caution">
    <text evidence="18">The sequence shown here is derived from an EMBL/GenBank/DDBJ whole genome shotgun (WGS) entry which is preliminary data.</text>
</comment>
<evidence type="ECO:0000313" key="18">
    <source>
        <dbReference type="EMBL" id="TCT08704.1"/>
    </source>
</evidence>
<dbReference type="RefSeq" id="WP_207903777.1">
    <property type="nucleotide sequence ID" value="NZ_SMAK01000008.1"/>
</dbReference>
<feature type="binding site" evidence="15">
    <location>
        <begin position="258"/>
        <end position="260"/>
    </location>
    <ligand>
        <name>substrate</name>
    </ligand>
</feature>
<keyword evidence="6 18" id="KW-0645">Protease</keyword>
<evidence type="ECO:0000256" key="4">
    <source>
        <dbReference type="ARBA" id="ARBA00013035"/>
    </source>
</evidence>
<dbReference type="Gene3D" id="2.30.42.10">
    <property type="match status" value="2"/>
</dbReference>
<dbReference type="PANTHER" id="PTHR22939:SF130">
    <property type="entry name" value="PERIPLASMIC SERINE ENDOPROTEASE DEGP-LIKE-RELATED"/>
    <property type="match status" value="1"/>
</dbReference>
<dbReference type="EC" id="3.4.21.107" evidence="4"/>
<evidence type="ECO:0000256" key="5">
    <source>
        <dbReference type="ARBA" id="ARBA00013958"/>
    </source>
</evidence>
<feature type="binding site" evidence="15">
    <location>
        <position position="157"/>
    </location>
    <ligand>
        <name>substrate</name>
    </ligand>
</feature>
<dbReference type="EMBL" id="SMAK01000008">
    <property type="protein sequence ID" value="TCT08704.1"/>
    <property type="molecule type" value="Genomic_DNA"/>
</dbReference>
<evidence type="ECO:0000256" key="3">
    <source>
        <dbReference type="ARBA" id="ARBA00010541"/>
    </source>
</evidence>